<reference evidence="1" key="1">
    <citation type="journal article" date="2023" name="Insect Mol. Biol.">
        <title>Genome sequencing provides insights into the evolution of gene families encoding plant cell wall-degrading enzymes in longhorned beetles.</title>
        <authorList>
            <person name="Shin N.R."/>
            <person name="Okamura Y."/>
            <person name="Kirsch R."/>
            <person name="Pauchet Y."/>
        </authorList>
    </citation>
    <scope>NUCLEOTIDE SEQUENCE</scope>
    <source>
        <strain evidence="1">RBIC_L_NR</strain>
    </source>
</reference>
<gene>
    <name evidence="1" type="ORF">NQ314_005032</name>
</gene>
<evidence type="ECO:0000313" key="1">
    <source>
        <dbReference type="EMBL" id="KAJ8964245.1"/>
    </source>
</evidence>
<comment type="caution">
    <text evidence="1">The sequence shown here is derived from an EMBL/GenBank/DDBJ whole genome shotgun (WGS) entry which is preliminary data.</text>
</comment>
<dbReference type="AlphaFoldDB" id="A0AAV8ZI15"/>
<proteinExistence type="predicted"/>
<dbReference type="EMBL" id="JANEYF010001413">
    <property type="protein sequence ID" value="KAJ8964245.1"/>
    <property type="molecule type" value="Genomic_DNA"/>
</dbReference>
<keyword evidence="2" id="KW-1185">Reference proteome</keyword>
<dbReference type="Proteomes" id="UP001162156">
    <property type="component" value="Unassembled WGS sequence"/>
</dbReference>
<sequence>MANIPEHWCKVTELSNFTQEEQRNVSIPYENYTFAKCYRYALNWTALLNSSGGSLQNIIINKSWPTEYCVEGWEYDKSITFSSIVIDVSLLSFVYIDKNLHCVLCVEN</sequence>
<protein>
    <submittedName>
        <fullName evidence="1">Uncharacterized protein</fullName>
    </submittedName>
</protein>
<name>A0AAV8ZI15_9CUCU</name>
<evidence type="ECO:0000313" key="2">
    <source>
        <dbReference type="Proteomes" id="UP001162156"/>
    </source>
</evidence>
<accession>A0AAV8ZI15</accession>
<organism evidence="1 2">
    <name type="scientific">Rhamnusium bicolor</name>
    <dbReference type="NCBI Taxonomy" id="1586634"/>
    <lineage>
        <taxon>Eukaryota</taxon>
        <taxon>Metazoa</taxon>
        <taxon>Ecdysozoa</taxon>
        <taxon>Arthropoda</taxon>
        <taxon>Hexapoda</taxon>
        <taxon>Insecta</taxon>
        <taxon>Pterygota</taxon>
        <taxon>Neoptera</taxon>
        <taxon>Endopterygota</taxon>
        <taxon>Coleoptera</taxon>
        <taxon>Polyphaga</taxon>
        <taxon>Cucujiformia</taxon>
        <taxon>Chrysomeloidea</taxon>
        <taxon>Cerambycidae</taxon>
        <taxon>Lepturinae</taxon>
        <taxon>Rhagiini</taxon>
        <taxon>Rhamnusium</taxon>
    </lineage>
</organism>